<accession>A0ABS9KHV5</accession>
<comment type="similarity">
    <text evidence="1">Belongs to the metallo-dependent hydrolases superfamily.</text>
</comment>
<dbReference type="InterPro" id="IPR006680">
    <property type="entry name" value="Amidohydro-rel"/>
</dbReference>
<gene>
    <name evidence="3" type="ORF">L6773_17655</name>
</gene>
<reference evidence="3" key="2">
    <citation type="submission" date="2024-05" db="EMBL/GenBank/DDBJ databases">
        <title>Rhodohalobacter halophilus gen. nov., sp. nov., a moderately halophilic member of the family Balneolaceae.</title>
        <authorList>
            <person name="Xia J."/>
        </authorList>
    </citation>
    <scope>NUCLEOTIDE SEQUENCE</scope>
    <source>
        <strain evidence="3">WB101</strain>
    </source>
</reference>
<proteinExistence type="inferred from homology"/>
<keyword evidence="4" id="KW-1185">Reference proteome</keyword>
<protein>
    <submittedName>
        <fullName evidence="3">Amidohydrolase family protein</fullName>
    </submittedName>
</protein>
<dbReference type="Pfam" id="PF04909">
    <property type="entry name" value="Amidohydro_2"/>
    <property type="match status" value="1"/>
</dbReference>
<dbReference type="RefSeq" id="WP_237855799.1">
    <property type="nucleotide sequence ID" value="NZ_JAKLWS010000032.1"/>
</dbReference>
<dbReference type="Gene3D" id="3.20.20.140">
    <property type="entry name" value="Metal-dependent hydrolases"/>
    <property type="match status" value="1"/>
</dbReference>
<reference evidence="3" key="1">
    <citation type="submission" date="2022-01" db="EMBL/GenBank/DDBJ databases">
        <authorList>
            <person name="Wang Y."/>
        </authorList>
    </citation>
    <scope>NUCLEOTIDE SEQUENCE</scope>
    <source>
        <strain evidence="3">WB101</strain>
    </source>
</reference>
<name>A0ABS9KHV5_9BACT</name>
<evidence type="ECO:0000313" key="4">
    <source>
        <dbReference type="Proteomes" id="UP001165366"/>
    </source>
</evidence>
<dbReference type="PANTHER" id="PTHR43569:SF2">
    <property type="entry name" value="AMIDOHYDROLASE-RELATED DOMAIN-CONTAINING PROTEIN"/>
    <property type="match status" value="1"/>
</dbReference>
<dbReference type="EMBL" id="JAKLWS010000032">
    <property type="protein sequence ID" value="MCG2590406.1"/>
    <property type="molecule type" value="Genomic_DNA"/>
</dbReference>
<evidence type="ECO:0000259" key="2">
    <source>
        <dbReference type="Pfam" id="PF04909"/>
    </source>
</evidence>
<evidence type="ECO:0000256" key="1">
    <source>
        <dbReference type="ARBA" id="ARBA00038310"/>
    </source>
</evidence>
<dbReference type="Proteomes" id="UP001165366">
    <property type="component" value="Unassembled WGS sequence"/>
</dbReference>
<dbReference type="SUPFAM" id="SSF51556">
    <property type="entry name" value="Metallo-dependent hydrolases"/>
    <property type="match status" value="1"/>
</dbReference>
<feature type="domain" description="Amidohydrolase-related" evidence="2">
    <location>
        <begin position="3"/>
        <end position="274"/>
    </location>
</feature>
<dbReference type="PANTHER" id="PTHR43569">
    <property type="entry name" value="AMIDOHYDROLASE"/>
    <property type="match status" value="1"/>
</dbReference>
<dbReference type="InterPro" id="IPR052350">
    <property type="entry name" value="Metallo-dep_Lactonases"/>
</dbReference>
<evidence type="ECO:0000313" key="3">
    <source>
        <dbReference type="EMBL" id="MCG2590406.1"/>
    </source>
</evidence>
<dbReference type="InterPro" id="IPR032466">
    <property type="entry name" value="Metal_Hydrolase"/>
</dbReference>
<sequence length="276" mass="32261">MKIDSHQHFWEYDPVRDEWIDDSMEILKQDFMPKDLEPHLSDAGFDGCITVQADPSERETNFLLELAENHDFIKGVVGWVDLTSPKLENRLVHFDQFKKLKGFREILQGEPPGSMLDERFISGIEALQKTRFRYDILIFENQLRECIKFVEHFPEMHFVVDHIAKPVIKESSFDEWADSMKKLSDFPNLHIKLSGMVTEADWDHWQTKDFTPYLETCLEHFGADRLMIGSDWPVCLLAAEYGEVVGIIEDFLDGLSQEEYDDIMGKTAVEFYQLNE</sequence>
<comment type="caution">
    <text evidence="3">The sequence shown here is derived from an EMBL/GenBank/DDBJ whole genome shotgun (WGS) entry which is preliminary data.</text>
</comment>
<organism evidence="3 4">
    <name type="scientific">Rhodohalobacter sulfatireducens</name>
    <dbReference type="NCBI Taxonomy" id="2911366"/>
    <lineage>
        <taxon>Bacteria</taxon>
        <taxon>Pseudomonadati</taxon>
        <taxon>Balneolota</taxon>
        <taxon>Balneolia</taxon>
        <taxon>Balneolales</taxon>
        <taxon>Balneolaceae</taxon>
        <taxon>Rhodohalobacter</taxon>
    </lineage>
</organism>